<feature type="transmembrane region" description="Helical" evidence="2">
    <location>
        <begin position="103"/>
        <end position="122"/>
    </location>
</feature>
<evidence type="ECO:0000313" key="4">
    <source>
        <dbReference type="EMBL" id="CEO87903.1"/>
    </source>
</evidence>
<dbReference type="InterPro" id="IPR037185">
    <property type="entry name" value="EmrE-like"/>
</dbReference>
<dbReference type="Proteomes" id="UP000046155">
    <property type="component" value="Unassembled WGS sequence"/>
</dbReference>
<name>A0A0B7MI43_9FIRM</name>
<dbReference type="EMBL" id="CDRZ01000039">
    <property type="protein sequence ID" value="CEO87903.1"/>
    <property type="molecule type" value="Genomic_DNA"/>
</dbReference>
<feature type="transmembrane region" description="Helical" evidence="2">
    <location>
        <begin position="12"/>
        <end position="32"/>
    </location>
</feature>
<evidence type="ECO:0000256" key="1">
    <source>
        <dbReference type="ARBA" id="ARBA00007362"/>
    </source>
</evidence>
<dbReference type="InterPro" id="IPR052756">
    <property type="entry name" value="Alkyne_AA_exporter"/>
</dbReference>
<dbReference type="AlphaFoldDB" id="A0A0B7MI43"/>
<keyword evidence="5" id="KW-1185">Reference proteome</keyword>
<dbReference type="InterPro" id="IPR000620">
    <property type="entry name" value="EamA_dom"/>
</dbReference>
<dbReference type="PANTHER" id="PTHR12715">
    <property type="entry name" value="TRANSPORTER, DRUG/METABOLITE EXPORTER FAMILY"/>
    <property type="match status" value="1"/>
</dbReference>
<gene>
    <name evidence="4" type="ORF">SSCH_1330023</name>
</gene>
<proteinExistence type="inferred from homology"/>
<reference evidence="5" key="1">
    <citation type="submission" date="2015-01" db="EMBL/GenBank/DDBJ databases">
        <authorList>
            <person name="Manzoor Shahid"/>
            <person name="Zubair Saima"/>
        </authorList>
    </citation>
    <scope>NUCLEOTIDE SEQUENCE [LARGE SCALE GENOMIC DNA]</scope>
    <source>
        <strain evidence="5">Sp3</strain>
    </source>
</reference>
<feature type="transmembrane region" description="Helical" evidence="2">
    <location>
        <begin position="160"/>
        <end position="180"/>
    </location>
</feature>
<organism evidence="4 5">
    <name type="scientific">Syntrophaceticus schinkii</name>
    <dbReference type="NCBI Taxonomy" id="499207"/>
    <lineage>
        <taxon>Bacteria</taxon>
        <taxon>Bacillati</taxon>
        <taxon>Bacillota</taxon>
        <taxon>Clostridia</taxon>
        <taxon>Thermoanaerobacterales</taxon>
        <taxon>Thermoanaerobacterales Family III. Incertae Sedis</taxon>
        <taxon>Syntrophaceticus</taxon>
    </lineage>
</organism>
<accession>A0A0B7MI43</accession>
<protein>
    <recommendedName>
        <fullName evidence="3">EamA domain-containing protein</fullName>
    </recommendedName>
</protein>
<feature type="transmembrane region" description="Helical" evidence="2">
    <location>
        <begin position="129"/>
        <end position="148"/>
    </location>
</feature>
<dbReference type="Pfam" id="PF00892">
    <property type="entry name" value="EamA"/>
    <property type="match status" value="2"/>
</dbReference>
<feature type="domain" description="EamA" evidence="3">
    <location>
        <begin position="15"/>
        <end position="145"/>
    </location>
</feature>
<dbReference type="SUPFAM" id="SSF103481">
    <property type="entry name" value="Multidrug resistance efflux transporter EmrE"/>
    <property type="match status" value="1"/>
</dbReference>
<feature type="transmembrane region" description="Helical" evidence="2">
    <location>
        <begin position="222"/>
        <end position="242"/>
    </location>
</feature>
<comment type="similarity">
    <text evidence="1">Belongs to the EamA transporter family.</text>
</comment>
<keyword evidence="2" id="KW-1133">Transmembrane helix</keyword>
<feature type="transmembrane region" description="Helical" evidence="2">
    <location>
        <begin position="44"/>
        <end position="61"/>
    </location>
</feature>
<keyword evidence="2" id="KW-0472">Membrane</keyword>
<keyword evidence="2" id="KW-0812">Transmembrane</keyword>
<dbReference type="PANTHER" id="PTHR12715:SF4">
    <property type="entry name" value="EAMA DOMAIN-CONTAINING PROTEIN"/>
    <property type="match status" value="1"/>
</dbReference>
<evidence type="ECO:0000313" key="5">
    <source>
        <dbReference type="Proteomes" id="UP000046155"/>
    </source>
</evidence>
<sequence length="251" mass="27315">MQISQDEKGALIKCHLSLLFVIIIWGSSFASIKVILPQVPPNTIALLRFVIASIVLGLFLVITKQPRLQKHDLPGILFCGFSGIAIFNVLQNQGLRYAGATDAAILIAMSPVFIALLSWGILKERISKLQVAGIVIAFAGSVLVATNGSFNGLGFNKLRIYGDLLVLLSSFAWAIFSITLKKLLTRYPPTTIMAYSTFAGTVFLIPFSLLEYPVNLFAVNSAGWLNIIYLGLLASALGNLIWNSALIRFLL</sequence>
<evidence type="ECO:0000259" key="3">
    <source>
        <dbReference type="Pfam" id="PF00892"/>
    </source>
</evidence>
<feature type="transmembrane region" description="Helical" evidence="2">
    <location>
        <begin position="192"/>
        <end position="210"/>
    </location>
</feature>
<feature type="domain" description="EamA" evidence="3">
    <location>
        <begin position="161"/>
        <end position="246"/>
    </location>
</feature>
<evidence type="ECO:0000256" key="2">
    <source>
        <dbReference type="SAM" id="Phobius"/>
    </source>
</evidence>
<feature type="transmembrane region" description="Helical" evidence="2">
    <location>
        <begin position="73"/>
        <end position="91"/>
    </location>
</feature>
<dbReference type="GO" id="GO:0016020">
    <property type="term" value="C:membrane"/>
    <property type="evidence" value="ECO:0007669"/>
    <property type="project" value="InterPro"/>
</dbReference>